<reference evidence="4 5" key="1">
    <citation type="submission" date="2017-03" db="EMBL/GenBank/DDBJ databases">
        <authorList>
            <person name="Afonso C.L."/>
            <person name="Miller P.J."/>
            <person name="Scott M.A."/>
            <person name="Spackman E."/>
            <person name="Goraichik I."/>
            <person name="Dimitrov K.M."/>
            <person name="Suarez D.L."/>
            <person name="Swayne D.E."/>
        </authorList>
    </citation>
    <scope>NUCLEOTIDE SEQUENCE [LARGE SCALE GENOMIC DNA]</scope>
    <source>
        <strain evidence="4 5">CECT 7639</strain>
    </source>
</reference>
<dbReference type="PANTHER" id="PTHR13504">
    <property type="entry name" value="FIDO DOMAIN-CONTAINING PROTEIN DDB_G0283145"/>
    <property type="match status" value="1"/>
</dbReference>
<dbReference type="GO" id="GO:0005524">
    <property type="term" value="F:ATP binding"/>
    <property type="evidence" value="ECO:0007669"/>
    <property type="project" value="UniProtKB-KW"/>
</dbReference>
<dbReference type="RefSeq" id="WP_085795643.1">
    <property type="nucleotide sequence ID" value="NZ_FWFO01000001.1"/>
</dbReference>
<dbReference type="PANTHER" id="PTHR13504:SF38">
    <property type="entry name" value="FIDO DOMAIN-CONTAINING PROTEIN"/>
    <property type="match status" value="1"/>
</dbReference>
<protein>
    <submittedName>
        <fullName evidence="4">Fic/DOC family protein</fullName>
    </submittedName>
</protein>
<sequence>MIAHFHGRRLPEPGNPAGYAWIVDTYNLQVPMPPRLMAVADRHSPVSTDDWIMLRSRQQPKDNLIGHLRLAFRYEGINLSVLDRLFQVVPAEEITEMVQHRVTGTFSRRLWFIYEWMTGARLDLPDLGKVKYVSILDEELHYTGIIVENSARHKIHDNLPGTPAFCPTVRRTPELFHLLEVRNLTDEASAAAGRVPEDLMRRAAAFMLLDDSKASFAIENEKPTPAQGARWGQAIGEAGQHELSVDELNRLQQIVIGDARFVRLGIRKEEGFIGSHDRNTMEPIPSHISARWEDLDSLMAGLIDYDEISLARHQHPILTAAVLAFGFVFIHPYVDGNGRLHRYLFHHVLARAGFNPPGVVFPISAVILRNIEEYNRVLRAYSGPLLPFIDWAADPKGNVKIAGETAHHYRYFDATEQATFLARCVQTTIDEDLPREVGFLKGYDRFAMGLSRIVDMPNKEIELLRKFLAQNDGKLSKRARGGEFEALSDDEVEQIEQLYAESWT</sequence>
<accession>A0A1Y5SIJ2</accession>
<keyword evidence="5" id="KW-1185">Reference proteome</keyword>
<dbReference type="Gene3D" id="1.10.3290.10">
    <property type="entry name" value="Fido-like domain"/>
    <property type="match status" value="1"/>
</dbReference>
<keyword evidence="2" id="KW-0067">ATP-binding</keyword>
<dbReference type="OrthoDB" id="9813719at2"/>
<evidence type="ECO:0000313" key="4">
    <source>
        <dbReference type="EMBL" id="SLN41644.1"/>
    </source>
</evidence>
<dbReference type="InterPro" id="IPR003812">
    <property type="entry name" value="Fido"/>
</dbReference>
<feature type="active site" evidence="1">
    <location>
        <position position="331"/>
    </location>
</feature>
<dbReference type="Proteomes" id="UP000193077">
    <property type="component" value="Unassembled WGS sequence"/>
</dbReference>
<feature type="domain" description="Fido" evidence="3">
    <location>
        <begin position="243"/>
        <end position="394"/>
    </location>
</feature>
<dbReference type="SUPFAM" id="SSF140931">
    <property type="entry name" value="Fic-like"/>
    <property type="match status" value="1"/>
</dbReference>
<dbReference type="Pfam" id="PF02661">
    <property type="entry name" value="Fic"/>
    <property type="match status" value="1"/>
</dbReference>
<dbReference type="InterPro" id="IPR036597">
    <property type="entry name" value="Fido-like_dom_sf"/>
</dbReference>
<organism evidence="4 5">
    <name type="scientific">Falsiruegeria litorea R37</name>
    <dbReference type="NCBI Taxonomy" id="1200284"/>
    <lineage>
        <taxon>Bacteria</taxon>
        <taxon>Pseudomonadati</taxon>
        <taxon>Pseudomonadota</taxon>
        <taxon>Alphaproteobacteria</taxon>
        <taxon>Rhodobacterales</taxon>
        <taxon>Roseobacteraceae</taxon>
        <taxon>Falsiruegeria</taxon>
    </lineage>
</organism>
<keyword evidence="2" id="KW-0547">Nucleotide-binding</keyword>
<name>A0A1Y5SIJ2_9RHOB</name>
<evidence type="ECO:0000259" key="3">
    <source>
        <dbReference type="PROSITE" id="PS51459"/>
    </source>
</evidence>
<proteinExistence type="predicted"/>
<dbReference type="EMBL" id="FWFO01000001">
    <property type="protein sequence ID" value="SLN41644.1"/>
    <property type="molecule type" value="Genomic_DNA"/>
</dbReference>
<dbReference type="InterPro" id="IPR040198">
    <property type="entry name" value="Fido_containing"/>
</dbReference>
<evidence type="ECO:0000313" key="5">
    <source>
        <dbReference type="Proteomes" id="UP000193077"/>
    </source>
</evidence>
<evidence type="ECO:0000256" key="1">
    <source>
        <dbReference type="PIRSR" id="PIRSR640198-1"/>
    </source>
</evidence>
<dbReference type="AlphaFoldDB" id="A0A1Y5SIJ2"/>
<evidence type="ECO:0000256" key="2">
    <source>
        <dbReference type="PIRSR" id="PIRSR640198-2"/>
    </source>
</evidence>
<feature type="binding site" evidence="2">
    <location>
        <begin position="335"/>
        <end position="342"/>
    </location>
    <ligand>
        <name>ATP</name>
        <dbReference type="ChEBI" id="CHEBI:30616"/>
    </ligand>
</feature>
<gene>
    <name evidence="4" type="ORF">TRL7639_02132</name>
</gene>
<dbReference type="PROSITE" id="PS51459">
    <property type="entry name" value="FIDO"/>
    <property type="match status" value="1"/>
</dbReference>